<accession>A0A2Z6P8L6</accession>
<dbReference type="Pfam" id="PF06974">
    <property type="entry name" value="WS_DGAT_C"/>
    <property type="match status" value="1"/>
</dbReference>
<organism evidence="2 3">
    <name type="scientific">Trifolium subterraneum</name>
    <name type="common">Subterranean clover</name>
    <dbReference type="NCBI Taxonomy" id="3900"/>
    <lineage>
        <taxon>Eukaryota</taxon>
        <taxon>Viridiplantae</taxon>
        <taxon>Streptophyta</taxon>
        <taxon>Embryophyta</taxon>
        <taxon>Tracheophyta</taxon>
        <taxon>Spermatophyta</taxon>
        <taxon>Magnoliopsida</taxon>
        <taxon>eudicotyledons</taxon>
        <taxon>Gunneridae</taxon>
        <taxon>Pentapetalae</taxon>
        <taxon>rosids</taxon>
        <taxon>fabids</taxon>
        <taxon>Fabales</taxon>
        <taxon>Fabaceae</taxon>
        <taxon>Papilionoideae</taxon>
        <taxon>50 kb inversion clade</taxon>
        <taxon>NPAAA clade</taxon>
        <taxon>Hologalegina</taxon>
        <taxon>IRL clade</taxon>
        <taxon>Trifolieae</taxon>
        <taxon>Trifolium</taxon>
    </lineage>
</organism>
<dbReference type="Proteomes" id="UP000242715">
    <property type="component" value="Unassembled WGS sequence"/>
</dbReference>
<evidence type="ECO:0000313" key="2">
    <source>
        <dbReference type="EMBL" id="GAU40259.1"/>
    </source>
</evidence>
<dbReference type="InterPro" id="IPR045034">
    <property type="entry name" value="O-acyltransferase_WSD1-like"/>
</dbReference>
<dbReference type="OrthoDB" id="619536at2759"/>
<dbReference type="PANTHER" id="PTHR31650">
    <property type="entry name" value="O-ACYLTRANSFERASE (WSD1-LIKE) FAMILY PROTEIN"/>
    <property type="match status" value="1"/>
</dbReference>
<keyword evidence="3" id="KW-1185">Reference proteome</keyword>
<evidence type="ECO:0000313" key="3">
    <source>
        <dbReference type="Proteomes" id="UP000242715"/>
    </source>
</evidence>
<reference evidence="3" key="1">
    <citation type="journal article" date="2017" name="Front. Plant Sci.">
        <title>Climate Clever Clovers: New Paradigm to Reduce the Environmental Footprint of Ruminants by Breeding Low Methanogenic Forages Utilizing Haplotype Variation.</title>
        <authorList>
            <person name="Kaur P."/>
            <person name="Appels R."/>
            <person name="Bayer P.E."/>
            <person name="Keeble-Gagnere G."/>
            <person name="Wang J."/>
            <person name="Hirakawa H."/>
            <person name="Shirasawa K."/>
            <person name="Vercoe P."/>
            <person name="Stefanova K."/>
            <person name="Durmic Z."/>
            <person name="Nichols P."/>
            <person name="Revell C."/>
            <person name="Isobe S.N."/>
            <person name="Edwards D."/>
            <person name="Erskine W."/>
        </authorList>
    </citation>
    <scope>NUCLEOTIDE SEQUENCE [LARGE SCALE GENOMIC DNA]</scope>
    <source>
        <strain evidence="3">cv. Daliak</strain>
    </source>
</reference>
<dbReference type="InterPro" id="IPR009721">
    <property type="entry name" value="O-acyltransferase_WSD1_C"/>
</dbReference>
<dbReference type="GO" id="GO:0008374">
    <property type="term" value="F:O-acyltransferase activity"/>
    <property type="evidence" value="ECO:0007669"/>
    <property type="project" value="InterPro"/>
</dbReference>
<evidence type="ECO:0000259" key="1">
    <source>
        <dbReference type="Pfam" id="PF06974"/>
    </source>
</evidence>
<dbReference type="EMBL" id="DF973797">
    <property type="protein sequence ID" value="GAU40259.1"/>
    <property type="molecule type" value="Genomic_DNA"/>
</dbReference>
<dbReference type="PANTHER" id="PTHR31650:SF27">
    <property type="entry name" value="O-ACYLTRANSFERASE WSD1-LIKE PROTEIN"/>
    <property type="match status" value="1"/>
</dbReference>
<dbReference type="GO" id="GO:0019432">
    <property type="term" value="P:triglyceride biosynthetic process"/>
    <property type="evidence" value="ECO:0007669"/>
    <property type="project" value="TreeGrafter"/>
</dbReference>
<dbReference type="AlphaFoldDB" id="A0A2Z6P8L6"/>
<name>A0A2Z6P8L6_TRISU</name>
<sequence length="175" mass="19518">MIEDDKTPIRSGYEGTESQPFTLSNISLSLDQLKEIKSKLGVTINDVICGMIFYGIRLYMEEMNEKTKKSNSTAVAVAKIIYNTLGNSSVVISNLVGPVENMALANHPINGLYFTMTGGPENVDITIMSYVKILRITMRTLKGFIDEQKFKFCMEKAIEVIFKAAMDISEIPTKN</sequence>
<proteinExistence type="predicted"/>
<protein>
    <recommendedName>
        <fullName evidence="1">O-acyltransferase WSD1 C-terminal domain-containing protein</fullName>
    </recommendedName>
</protein>
<dbReference type="GO" id="GO:0005886">
    <property type="term" value="C:plasma membrane"/>
    <property type="evidence" value="ECO:0007669"/>
    <property type="project" value="TreeGrafter"/>
</dbReference>
<gene>
    <name evidence="2" type="ORF">TSUD_60490</name>
</gene>
<feature type="domain" description="O-acyltransferase WSD1 C-terminal" evidence="1">
    <location>
        <begin position="74"/>
        <end position="161"/>
    </location>
</feature>